<comment type="caution">
    <text evidence="2">The sequence shown here is derived from an EMBL/GenBank/DDBJ whole genome shotgun (WGS) entry which is preliminary data.</text>
</comment>
<evidence type="ECO:0000256" key="1">
    <source>
        <dbReference type="SAM" id="MobiDB-lite"/>
    </source>
</evidence>
<evidence type="ECO:0000313" key="2">
    <source>
        <dbReference type="EMBL" id="GMN28052.1"/>
    </source>
</evidence>
<dbReference type="AlphaFoldDB" id="A0AA87Z3N7"/>
<reference evidence="2" key="1">
    <citation type="submission" date="2023-07" db="EMBL/GenBank/DDBJ databases">
        <title>draft genome sequence of fig (Ficus carica).</title>
        <authorList>
            <person name="Takahashi T."/>
            <person name="Nishimura K."/>
        </authorList>
    </citation>
    <scope>NUCLEOTIDE SEQUENCE</scope>
</reference>
<protein>
    <submittedName>
        <fullName evidence="2">Uncharacterized protein</fullName>
    </submittedName>
</protein>
<accession>A0AA87Z3N7</accession>
<feature type="compositionally biased region" description="Polar residues" evidence="1">
    <location>
        <begin position="28"/>
        <end position="43"/>
    </location>
</feature>
<organism evidence="2 3">
    <name type="scientific">Ficus carica</name>
    <name type="common">Common fig</name>
    <dbReference type="NCBI Taxonomy" id="3494"/>
    <lineage>
        <taxon>Eukaryota</taxon>
        <taxon>Viridiplantae</taxon>
        <taxon>Streptophyta</taxon>
        <taxon>Embryophyta</taxon>
        <taxon>Tracheophyta</taxon>
        <taxon>Spermatophyta</taxon>
        <taxon>Magnoliopsida</taxon>
        <taxon>eudicotyledons</taxon>
        <taxon>Gunneridae</taxon>
        <taxon>Pentapetalae</taxon>
        <taxon>rosids</taxon>
        <taxon>fabids</taxon>
        <taxon>Rosales</taxon>
        <taxon>Moraceae</taxon>
        <taxon>Ficeae</taxon>
        <taxon>Ficus</taxon>
    </lineage>
</organism>
<dbReference type="EMBL" id="BTGU01003182">
    <property type="protein sequence ID" value="GMN28052.1"/>
    <property type="molecule type" value="Genomic_DNA"/>
</dbReference>
<dbReference type="Proteomes" id="UP001187192">
    <property type="component" value="Unassembled WGS sequence"/>
</dbReference>
<gene>
    <name evidence="2" type="ORF">TIFTF001_044190</name>
</gene>
<evidence type="ECO:0000313" key="3">
    <source>
        <dbReference type="Proteomes" id="UP001187192"/>
    </source>
</evidence>
<keyword evidence="3" id="KW-1185">Reference proteome</keyword>
<sequence length="94" mass="9826">MTGSCRVRVTVSCRVRVAGRVAVVEGNSDASANHYNAVSTNSKPAVRSRSSSSPPSEGPTQMRRRPPSPITPSSSNGSRTPISPCEMRVATPSA</sequence>
<name>A0AA87Z3N7_FICCA</name>
<proteinExistence type="predicted"/>
<feature type="region of interest" description="Disordered" evidence="1">
    <location>
        <begin position="27"/>
        <end position="94"/>
    </location>
</feature>